<evidence type="ECO:0000256" key="1">
    <source>
        <dbReference type="ARBA" id="ARBA00022723"/>
    </source>
</evidence>
<reference evidence="2 3" key="2">
    <citation type="submission" date="2017-09" db="EMBL/GenBank/DDBJ databases">
        <title>Extensive intraspecific genome diversity in a model arbuscular mycorrhizal fungus.</title>
        <authorList>
            <person name="Chen E.C."/>
            <person name="Morin E."/>
            <person name="Beaudet D."/>
            <person name="Noel J."/>
            <person name="Ndikumana S."/>
            <person name="Charron P."/>
            <person name="St-Onge C."/>
            <person name="Giorgi J."/>
            <person name="Grigoriev I.V."/>
            <person name="Roux C."/>
            <person name="Martin F.M."/>
            <person name="Corradi N."/>
        </authorList>
    </citation>
    <scope>NUCLEOTIDE SEQUENCE [LARGE SCALE GENOMIC DNA]</scope>
    <source>
        <strain evidence="2 3">A5</strain>
    </source>
</reference>
<dbReference type="PANTHER" id="PTHR19446">
    <property type="entry name" value="REVERSE TRANSCRIPTASES"/>
    <property type="match status" value="1"/>
</dbReference>
<evidence type="ECO:0000313" key="3">
    <source>
        <dbReference type="Proteomes" id="UP000232722"/>
    </source>
</evidence>
<proteinExistence type="predicted"/>
<dbReference type="VEuPathDB" id="FungiDB:RhiirA1_393459"/>
<dbReference type="VEuPathDB" id="FungiDB:RhiirFUN_021072"/>
<dbReference type="PROSITE" id="PS00202">
    <property type="entry name" value="RUBREDOXIN"/>
    <property type="match status" value="1"/>
</dbReference>
<dbReference type="GO" id="GO:0046872">
    <property type="term" value="F:metal ion binding"/>
    <property type="evidence" value="ECO:0007669"/>
    <property type="project" value="UniProtKB-KW"/>
</dbReference>
<accession>A0A2N0P639</accession>
<sequence>MDQDDDEFTWDNFRAGLDHEIERLKLKDRSITKRKHVDHVWDSLRQLIMKSANENIKNKKVIKQKIKCAPEKKLSVYFDLRYIINRIQEIRSCITGLRNHPNQEMIDKWINYQNAIIKLKDKYELVTSDNNFNFLDNDQFHRYLDELNEIRKQLRIVFKLELNIMEQEQIISNIKKRCDNYKEDQGRMIQSITEKEMVSISIEKIYKKDHNGNEVLITDENQVMEETNRHFQTVAGSVNRKKPIQGRWKEQYKPQPHINENIYSSIMDAPSYDEWLDIIRQLSNGKATGPSGVSNEMLKHLSDDCNHILYYLICKIIELGYLPKQWKEATVFPIAKPKPFNCELSNSRPITLLETTRKALISLLNRRLAIILKDNNDDDEFTWDNFRAGLDHEIEKINLKDRAITKKKHVDHVWDSLRQLIMKSANENIRNKKFGREEINIKAKHPHEPMRILGVYFNIEHDGNYLMFKIKNEIDHLVNLMYKKKITDKHILYIFNRIIVPRVEYWSQVMALSKTQTESLIIPFRRMFKNKLKFARSAPNAILDNPYIYGYRDFYDNQLQAKITDFCIQLNDNGLLGKVTEIRLKSLQDQLWTSRPLIEKLPYNRVPHTRKNNYILNMLLLCYDNNISLENLDNNTFPSIKGGKIPLEDVVDNAYYSKHRKRLREKNILFLDQIISGDKSRLLLWKEILIKAYIPVFSQRKETKWYSDIRNLITSDGVHLTLNITQLFGARVDNVEEARSYDIAKKNRSLIAVYNSQFNSVVIGKIQGIDETQRPMKKSLLDLYDGWMCPICGLYDETFNHVWTCSGHYDIINNIRDKTINHLLTWILEYNDNIQDFNALMALDIWDISYDPNVFTFIDIIKGIIPMSLSDLLNSWTTKKNVAVVLIQMRQFIFNEIFEEVWIPRCSHLKEFERRASTYQVSASVWEVVG</sequence>
<dbReference type="VEuPathDB" id="FungiDB:FUN_024865"/>
<protein>
    <recommendedName>
        <fullName evidence="4">Reverse transcriptase</fullName>
    </recommendedName>
</protein>
<name>A0A2N0P639_9GLOM</name>
<dbReference type="EMBL" id="LLXJ01001412">
    <property type="protein sequence ID" value="PKC02288.1"/>
    <property type="molecule type" value="Genomic_DNA"/>
</dbReference>
<keyword evidence="1" id="KW-0479">Metal-binding</keyword>
<dbReference type="InterPro" id="IPR018527">
    <property type="entry name" value="Rubredoxin_Fe_BS"/>
</dbReference>
<dbReference type="VEuPathDB" id="FungiDB:FUN_016629"/>
<dbReference type="Proteomes" id="UP000232722">
    <property type="component" value="Unassembled WGS sequence"/>
</dbReference>
<dbReference type="AlphaFoldDB" id="A0A2N0P639"/>
<organism evidence="2 3">
    <name type="scientific">Rhizophagus irregularis</name>
    <dbReference type="NCBI Taxonomy" id="588596"/>
    <lineage>
        <taxon>Eukaryota</taxon>
        <taxon>Fungi</taxon>
        <taxon>Fungi incertae sedis</taxon>
        <taxon>Mucoromycota</taxon>
        <taxon>Glomeromycotina</taxon>
        <taxon>Glomeromycetes</taxon>
        <taxon>Glomerales</taxon>
        <taxon>Glomeraceae</taxon>
        <taxon>Rhizophagus</taxon>
    </lineage>
</organism>
<evidence type="ECO:0000313" key="2">
    <source>
        <dbReference type="EMBL" id="PKC02288.1"/>
    </source>
</evidence>
<dbReference type="VEuPathDB" id="FungiDB:FUN_017422"/>
<dbReference type="VEuPathDB" id="FungiDB:RhiirA1_486495"/>
<dbReference type="VEuPathDB" id="FungiDB:FUN_006326"/>
<evidence type="ECO:0008006" key="4">
    <source>
        <dbReference type="Google" id="ProtNLM"/>
    </source>
</evidence>
<comment type="caution">
    <text evidence="2">The sequence shown here is derived from an EMBL/GenBank/DDBJ whole genome shotgun (WGS) entry which is preliminary data.</text>
</comment>
<reference evidence="2 3" key="1">
    <citation type="submission" date="2016-04" db="EMBL/GenBank/DDBJ databases">
        <title>Genome analyses suggest a sexual origin of heterokaryosis in a supposedly ancient asexual fungus.</title>
        <authorList>
            <person name="Ropars J."/>
            <person name="Sedzielewska K."/>
            <person name="Noel J."/>
            <person name="Charron P."/>
            <person name="Farinelli L."/>
            <person name="Marton T."/>
            <person name="Kruger M."/>
            <person name="Pelin A."/>
            <person name="Brachmann A."/>
            <person name="Corradi N."/>
        </authorList>
    </citation>
    <scope>NUCLEOTIDE SEQUENCE [LARGE SCALE GENOMIC DNA]</scope>
    <source>
        <strain evidence="2 3">A5</strain>
    </source>
</reference>
<gene>
    <name evidence="2" type="ORF">RhiirA5_402455</name>
</gene>
<dbReference type="VEuPathDB" id="FungiDB:RhiirA1_543229"/>